<keyword evidence="8 11" id="KW-0472">Membrane</keyword>
<evidence type="ECO:0000256" key="2">
    <source>
        <dbReference type="ARBA" id="ARBA00022448"/>
    </source>
</evidence>
<feature type="compositionally biased region" description="Acidic residues" evidence="12">
    <location>
        <begin position="140"/>
        <end position="155"/>
    </location>
</feature>
<keyword evidence="6 11" id="KW-0406">Ion transport</keyword>
<evidence type="ECO:0000256" key="10">
    <source>
        <dbReference type="ARBA" id="ARBA00038306"/>
    </source>
</evidence>
<reference evidence="13 14" key="1">
    <citation type="journal article" date="2013" name="PLoS Genet.">
        <title>A gene transfer agent and a dynamic repertoire of secretion systems hold the keys to the explosive radiation of the emerging pathogen Bartonella.</title>
        <authorList>
            <person name="Guy L."/>
            <person name="Nystedt B."/>
            <person name="Toft C."/>
            <person name="Zaremba-Niedzwiedzka K."/>
            <person name="Berglund E.C."/>
            <person name="Granberg F."/>
            <person name="Naslund K."/>
            <person name="Eriksson A.S."/>
            <person name="Andersson S.G."/>
        </authorList>
    </citation>
    <scope>NUCLEOTIDE SEQUENCE [LARGE SCALE GENOMIC DNA]</scope>
    <source>
        <strain evidence="13 14">91-4</strain>
    </source>
</reference>
<protein>
    <recommendedName>
        <fullName evidence="11">Porin</fullName>
    </recommendedName>
</protein>
<dbReference type="PANTHER" id="PTHR34001">
    <property type="entry name" value="BLL7405 PROTEIN"/>
    <property type="match status" value="1"/>
</dbReference>
<dbReference type="Gene3D" id="2.40.160.20">
    <property type="match status" value="1"/>
</dbReference>
<dbReference type="Pfam" id="PF02530">
    <property type="entry name" value="Porin_2"/>
    <property type="match status" value="1"/>
</dbReference>
<dbReference type="InterPro" id="IPR011250">
    <property type="entry name" value="OMP/PagP_B-barrel"/>
</dbReference>
<evidence type="ECO:0000256" key="8">
    <source>
        <dbReference type="ARBA" id="ARBA00023136"/>
    </source>
</evidence>
<dbReference type="EMBL" id="AGWA01000007">
    <property type="protein sequence ID" value="ENN91289.1"/>
    <property type="molecule type" value="Genomic_DNA"/>
</dbReference>
<comment type="subcellular location">
    <subcellularLocation>
        <location evidence="11">Cell outer membrane</location>
        <topology evidence="11">Multi-pass membrane protein</topology>
    </subcellularLocation>
</comment>
<keyword evidence="2 11" id="KW-0813">Transport</keyword>
<keyword evidence="9 11" id="KW-0998">Cell outer membrane</keyword>
<dbReference type="STRING" id="1094491.BBbe_09860"/>
<proteinExistence type="inferred from homology"/>
<evidence type="ECO:0000256" key="6">
    <source>
        <dbReference type="ARBA" id="ARBA00023065"/>
    </source>
</evidence>
<dbReference type="GO" id="GO:0015288">
    <property type="term" value="F:porin activity"/>
    <property type="evidence" value="ECO:0007669"/>
    <property type="project" value="UniProtKB-KW"/>
</dbReference>
<feature type="region of interest" description="Disordered" evidence="12">
    <location>
        <begin position="136"/>
        <end position="181"/>
    </location>
</feature>
<dbReference type="InterPro" id="IPR051692">
    <property type="entry name" value="OMP-like"/>
</dbReference>
<name>N6UFH7_9HYPH</name>
<dbReference type="GO" id="GO:0009279">
    <property type="term" value="C:cell outer membrane"/>
    <property type="evidence" value="ECO:0007669"/>
    <property type="project" value="UniProtKB-SubCell"/>
</dbReference>
<evidence type="ECO:0000313" key="13">
    <source>
        <dbReference type="EMBL" id="ENN91289.1"/>
    </source>
</evidence>
<evidence type="ECO:0000256" key="1">
    <source>
        <dbReference type="ARBA" id="ARBA00009521"/>
    </source>
</evidence>
<organism evidence="13 14">
    <name type="scientific">Bartonella bovis 91-4</name>
    <dbReference type="NCBI Taxonomy" id="1094491"/>
    <lineage>
        <taxon>Bacteria</taxon>
        <taxon>Pseudomonadati</taxon>
        <taxon>Pseudomonadota</taxon>
        <taxon>Alphaproteobacteria</taxon>
        <taxon>Hyphomicrobiales</taxon>
        <taxon>Bartonellaceae</taxon>
        <taxon>Bartonella</taxon>
    </lineage>
</organism>
<dbReference type="GO" id="GO:0006811">
    <property type="term" value="P:monoatomic ion transport"/>
    <property type="evidence" value="ECO:0007669"/>
    <property type="project" value="UniProtKB-KW"/>
</dbReference>
<gene>
    <name evidence="13" type="primary">hbp7</name>
    <name evidence="13" type="ORF">BBbe_09860</name>
</gene>
<dbReference type="GO" id="GO:0046930">
    <property type="term" value="C:pore complex"/>
    <property type="evidence" value="ECO:0007669"/>
    <property type="project" value="UniProtKB-KW"/>
</dbReference>
<dbReference type="RefSeq" id="WP_010701498.1">
    <property type="nucleotide sequence ID" value="NZ_CM001844.1"/>
</dbReference>
<dbReference type="SUPFAM" id="SSF56925">
    <property type="entry name" value="OMPA-like"/>
    <property type="match status" value="1"/>
</dbReference>
<evidence type="ECO:0000256" key="4">
    <source>
        <dbReference type="ARBA" id="ARBA00022692"/>
    </source>
</evidence>
<evidence type="ECO:0000256" key="9">
    <source>
        <dbReference type="ARBA" id="ARBA00023237"/>
    </source>
</evidence>
<evidence type="ECO:0000256" key="7">
    <source>
        <dbReference type="ARBA" id="ARBA00023114"/>
    </source>
</evidence>
<comment type="similarity">
    <text evidence="1 11">Belongs to the alphaproteobacteria porin family.</text>
</comment>
<comment type="similarity">
    <text evidence="10">Belongs to the Omp25/RopB family.</text>
</comment>
<comment type="caution">
    <text evidence="13">The sequence shown here is derived from an EMBL/GenBank/DDBJ whole genome shotgun (WGS) entry which is preliminary data.</text>
</comment>
<dbReference type="eggNOG" id="COG3637">
    <property type="taxonomic scope" value="Bacteria"/>
</dbReference>
<dbReference type="PATRIC" id="fig|1094491.5.peg.1064"/>
<comment type="domain">
    <text evidence="11">Consists of 16-stranded beta-barrel sheets, with large surface-exposed loops, that form a transmembrane pore at the center of each barrel. The pore is partially ocluded by a peptide loop that folds into the pore lumen.</text>
</comment>
<keyword evidence="5 11" id="KW-0732">Signal</keyword>
<keyword evidence="3 11" id="KW-1134">Transmembrane beta strand</keyword>
<sequence length="305" mass="33846">MNTKCLITTSIFILAATSLVQAADSVVFQENLKTDALPIVRPPTFSWSGFYIGGQVGGFSSKISAISHDDDIPLLPSRSGRPKKWIPVDEKFLPKLSGFIGGFYAGSNVDLSNGLILGIDTDILLSARKNTKTIVITDPNVDESPEIDENPEENGSEPQNESRQKQRSRRAVQLKENTSDTEKGEEDIITFKYTLNQKWTGATRIRIGFAADRIMPYIAGGVAYGQFQNIISLSSTDKELNNTSDETKTMIGYTVGAGIDFAMTDNIILRAEYRYSDFGKQKFAKDSFELHYKTNDFRAGISYKF</sequence>
<dbReference type="AlphaFoldDB" id="N6UFH7"/>
<keyword evidence="4 11" id="KW-0812">Transmembrane</keyword>
<comment type="function">
    <text evidence="11">Forms passive diffusion pores that allow small molecular weight hydrophilic materials across the outer membrane.</text>
</comment>
<accession>N6UFH7</accession>
<dbReference type="HOGENOM" id="CLU_037100_4_2_5"/>
<dbReference type="OrthoDB" id="9815357at2"/>
<evidence type="ECO:0000313" key="14">
    <source>
        <dbReference type="Proteomes" id="UP000014038"/>
    </source>
</evidence>
<keyword evidence="7 11" id="KW-0626">Porin</keyword>
<dbReference type="PANTHER" id="PTHR34001:SF3">
    <property type="entry name" value="BLL7405 PROTEIN"/>
    <property type="match status" value="1"/>
</dbReference>
<evidence type="ECO:0000256" key="3">
    <source>
        <dbReference type="ARBA" id="ARBA00022452"/>
    </source>
</evidence>
<dbReference type="Proteomes" id="UP000014038">
    <property type="component" value="Chromosome"/>
</dbReference>
<evidence type="ECO:0000256" key="11">
    <source>
        <dbReference type="RuleBase" id="RU364005"/>
    </source>
</evidence>
<evidence type="ECO:0000256" key="12">
    <source>
        <dbReference type="SAM" id="MobiDB-lite"/>
    </source>
</evidence>
<feature type="signal peptide" evidence="11">
    <location>
        <begin position="1"/>
        <end position="22"/>
    </location>
</feature>
<feature type="chain" id="PRO_5041018348" description="Porin" evidence="11">
    <location>
        <begin position="23"/>
        <end position="305"/>
    </location>
</feature>
<dbReference type="InterPro" id="IPR003684">
    <property type="entry name" value="Porin_alphabac"/>
</dbReference>
<evidence type="ECO:0000256" key="5">
    <source>
        <dbReference type="ARBA" id="ARBA00022729"/>
    </source>
</evidence>
<keyword evidence="14" id="KW-1185">Reference proteome</keyword>